<dbReference type="InterPro" id="IPR020568">
    <property type="entry name" value="Ribosomal_Su5_D2-typ_SF"/>
</dbReference>
<comment type="subcellular location">
    <subcellularLocation>
        <location evidence="1">Cytoplasm</location>
    </subcellularLocation>
</comment>
<gene>
    <name evidence="11" type="primary">ria1</name>
    <name evidence="11" type="ORF">A0J61_09828</name>
</gene>
<dbReference type="Proteomes" id="UP000093000">
    <property type="component" value="Unassembled WGS sequence"/>
</dbReference>
<dbReference type="GO" id="GO:0005525">
    <property type="term" value="F:GTP binding"/>
    <property type="evidence" value="ECO:0007669"/>
    <property type="project" value="UniProtKB-KW"/>
</dbReference>
<evidence type="ECO:0000256" key="7">
    <source>
        <dbReference type="ARBA" id="ARBA00048548"/>
    </source>
</evidence>
<evidence type="ECO:0000256" key="4">
    <source>
        <dbReference type="ARBA" id="ARBA00022741"/>
    </source>
</evidence>
<dbReference type="GO" id="GO:1990904">
    <property type="term" value="C:ribonucleoprotein complex"/>
    <property type="evidence" value="ECO:0007669"/>
    <property type="project" value="TreeGrafter"/>
</dbReference>
<dbReference type="Gene3D" id="3.40.50.300">
    <property type="entry name" value="P-loop containing nucleotide triphosphate hydrolases"/>
    <property type="match status" value="1"/>
</dbReference>
<evidence type="ECO:0000256" key="9">
    <source>
        <dbReference type="ARBA" id="ARBA00081809"/>
    </source>
</evidence>
<keyword evidence="5" id="KW-0378">Hydrolase</keyword>
<comment type="caution">
    <text evidence="11">The sequence shown here is derived from an EMBL/GenBank/DDBJ whole genome shotgun (WGS) entry which is preliminary data.</text>
</comment>
<comment type="catalytic activity">
    <reaction evidence="7">
        <text>GTP + H2O = GDP + phosphate + H(+)</text>
        <dbReference type="Rhea" id="RHEA:19669"/>
        <dbReference type="ChEBI" id="CHEBI:15377"/>
        <dbReference type="ChEBI" id="CHEBI:15378"/>
        <dbReference type="ChEBI" id="CHEBI:37565"/>
        <dbReference type="ChEBI" id="CHEBI:43474"/>
        <dbReference type="ChEBI" id="CHEBI:58189"/>
    </reaction>
</comment>
<dbReference type="GO" id="GO:0005829">
    <property type="term" value="C:cytosol"/>
    <property type="evidence" value="ECO:0007669"/>
    <property type="project" value="TreeGrafter"/>
</dbReference>
<dbReference type="PRINTS" id="PR00315">
    <property type="entry name" value="ELONGATNFCT"/>
</dbReference>
<dbReference type="PANTHER" id="PTHR42908">
    <property type="entry name" value="TRANSLATION ELONGATION FACTOR-RELATED"/>
    <property type="match status" value="1"/>
</dbReference>
<dbReference type="Gene3D" id="2.40.30.10">
    <property type="entry name" value="Translation factors"/>
    <property type="match status" value="1"/>
</dbReference>
<evidence type="ECO:0000256" key="8">
    <source>
        <dbReference type="ARBA" id="ARBA00068031"/>
    </source>
</evidence>
<proteinExistence type="predicted"/>
<dbReference type="InterPro" id="IPR056752">
    <property type="entry name" value="EFL1"/>
</dbReference>
<evidence type="ECO:0000256" key="5">
    <source>
        <dbReference type="ARBA" id="ARBA00022801"/>
    </source>
</evidence>
<dbReference type="CDD" id="cd01681">
    <property type="entry name" value="aeEF2_snRNP_like_IV"/>
    <property type="match status" value="1"/>
</dbReference>
<keyword evidence="6" id="KW-0342">GTP-binding</keyword>
<dbReference type="CDD" id="cd16268">
    <property type="entry name" value="EF2_II"/>
    <property type="match status" value="1"/>
</dbReference>
<evidence type="ECO:0000256" key="6">
    <source>
        <dbReference type="ARBA" id="ARBA00023134"/>
    </source>
</evidence>
<dbReference type="Pfam" id="PF00679">
    <property type="entry name" value="EFG_C"/>
    <property type="match status" value="1"/>
</dbReference>
<dbReference type="GO" id="GO:0042256">
    <property type="term" value="P:cytosolic ribosome assembly"/>
    <property type="evidence" value="ECO:0007669"/>
    <property type="project" value="TreeGrafter"/>
</dbReference>
<dbReference type="STRING" id="101091.A0A1C7MZB5"/>
<keyword evidence="2" id="KW-0963">Cytoplasm</keyword>
<dbReference type="PROSITE" id="PS51722">
    <property type="entry name" value="G_TR_2"/>
    <property type="match status" value="1"/>
</dbReference>
<dbReference type="InParanoid" id="A0A1C7MZB5"/>
<evidence type="ECO:0000256" key="2">
    <source>
        <dbReference type="ARBA" id="ARBA00022490"/>
    </source>
</evidence>
<sequence>MPAITPTQLSVLQQNTKNIRNICILAHVDHGKTTLSDSLLATNGIISSKMAGKVRYLDSREDEQERGITMESSAISLYFKLVRSASVEEAQQKMVESEYLINLIDSPGHVDFSSEVSTASRLCDGGLVLIDVVEGVCTQTISVLRQAWIDKVKPILVFNKMDRLIVELQMTPQEAYIHINKILEQVNAVMATFFTGDLMEDEARKMAEAKHEKAEEEEFDANKVYDWSIEERDDSDIYFDPARGNVIFSSAVDGWAFRVQQFASLYANKLGFKEEVLQKCLWGEYYFDPKAKRVILPKHLKGRNLKPMFVQFVLENIWAVYTNVVIEPDREKVEKIVGALKIKVLPRDLRSRDPQILLSAIFSQWLPLSTCVLLAIIGQLPPPKEAQRIRIPKMLYPNVHHNDKEPLEATNNVEKALYSCDISKEAPAVAYVSKMFAVPVELLPENRRKQMTAEEMREKGRQQRELRTQQALLEQSGEGIPLDSVAELQEEIQEIDENSFPEELKGERLVGFARLYSGTIRVGQKLYVMGPKYDPKYPKKHVSEITVQSLYLIMGRDLEALDEVSAGNVFGIGGLEGHILKNGTLASTLEDVRNMAGVKMETSPIVRVALEPEDPTEMDKLVEGLRLLNQADPCVEVLVQETGEHVILTAGELHLERCLRDLKERFAKIEIHASEPIVPFRESIVRADLPINKEKEGVMVPRGQMEIKINSKLMTLKVQTVPLPNRITEFLSKHSASIKAIVDEKIARKNNRHEDGEDNTEDVMGEEQTGEAVPMAANAVLSAIEFEQQLRHEFVEAKKEGGPFASMWDDIVDHIWAFGPRRIGSNLLVNRIPGYIRKPFFQIDSKKSTQVAVDHADEVIKVEDDNDKSEDGNSLSILDVDFHIHTGFQLTTLTGPLCAEPMTGVCYIVQGVEFHTEELASTNKEQVDVRSRLHTVQGQVIAAAKEAYRQGFLDWSPRLLLAMYTCDIQANAEVLGRVYGVISKRKGKIISEDLKDGTSFWQIKALLPVIESFGFSDEIRKRTSGAASPQLVFSGFDLLDEDPFWVPTTEEELEDLGEKADKENLARKYMDTVRKRKGMFVEKKLVEHAEKQRTLKKN</sequence>
<dbReference type="PANTHER" id="PTHR42908:SF3">
    <property type="entry name" value="ELONGATION FACTOR-LIKE GTPASE 1"/>
    <property type="match status" value="1"/>
</dbReference>
<dbReference type="CDD" id="cd16261">
    <property type="entry name" value="EF2_snRNP_III"/>
    <property type="match status" value="1"/>
</dbReference>
<evidence type="ECO:0000256" key="3">
    <source>
        <dbReference type="ARBA" id="ARBA00022517"/>
    </source>
</evidence>
<dbReference type="OrthoDB" id="364892at2759"/>
<dbReference type="InterPro" id="IPR004161">
    <property type="entry name" value="EFTu-like_2"/>
</dbReference>
<dbReference type="SMART" id="SM00838">
    <property type="entry name" value="EFG_C"/>
    <property type="match status" value="1"/>
</dbReference>
<reference evidence="11 12" key="1">
    <citation type="submission" date="2016-03" db="EMBL/GenBank/DDBJ databases">
        <title>Choanephora cucurbitarum.</title>
        <authorList>
            <person name="Min B."/>
            <person name="Park H."/>
            <person name="Park J.-H."/>
            <person name="Shin H.-D."/>
            <person name="Choi I.-G."/>
        </authorList>
    </citation>
    <scope>NUCLEOTIDE SEQUENCE [LARGE SCALE GENOMIC DNA]</scope>
    <source>
        <strain evidence="11 12">KUS-F28377</strain>
    </source>
</reference>
<dbReference type="EMBL" id="LUGH01000948">
    <property type="protein sequence ID" value="OBZ82122.1"/>
    <property type="molecule type" value="Genomic_DNA"/>
</dbReference>
<keyword evidence="12" id="KW-1185">Reference proteome</keyword>
<dbReference type="Pfam" id="PF25118">
    <property type="entry name" value="EFL1"/>
    <property type="match status" value="1"/>
</dbReference>
<dbReference type="Gene3D" id="3.30.70.240">
    <property type="match status" value="1"/>
</dbReference>
<dbReference type="SUPFAM" id="SSF50447">
    <property type="entry name" value="Translation proteins"/>
    <property type="match status" value="1"/>
</dbReference>
<dbReference type="InterPro" id="IPR009000">
    <property type="entry name" value="Transl_B-barrel_sf"/>
</dbReference>
<keyword evidence="3" id="KW-0690">Ribosome biogenesis</keyword>
<dbReference type="GO" id="GO:0043022">
    <property type="term" value="F:ribosome binding"/>
    <property type="evidence" value="ECO:0007669"/>
    <property type="project" value="TreeGrafter"/>
</dbReference>
<dbReference type="InterPro" id="IPR000795">
    <property type="entry name" value="T_Tr_GTP-bd_dom"/>
</dbReference>
<dbReference type="InterPro" id="IPR027417">
    <property type="entry name" value="P-loop_NTPase"/>
</dbReference>
<evidence type="ECO:0000256" key="1">
    <source>
        <dbReference type="ARBA" id="ARBA00004496"/>
    </source>
</evidence>
<dbReference type="SUPFAM" id="SSF54980">
    <property type="entry name" value="EF-G C-terminal domain-like"/>
    <property type="match status" value="2"/>
</dbReference>
<dbReference type="InterPro" id="IPR005225">
    <property type="entry name" value="Small_GTP-bd"/>
</dbReference>
<dbReference type="FunCoup" id="A0A1C7MZB5">
    <property type="interactions" value="495"/>
</dbReference>
<dbReference type="Gene3D" id="3.30.70.870">
    <property type="entry name" value="Elongation Factor G (Translational Gtpase), domain 3"/>
    <property type="match status" value="1"/>
</dbReference>
<dbReference type="FunFam" id="3.40.50.300:FF:000746">
    <property type="entry name" value="Ribosome assembly protein 1"/>
    <property type="match status" value="1"/>
</dbReference>
<dbReference type="InterPro" id="IPR014721">
    <property type="entry name" value="Ribsml_uS5_D2-typ_fold_subgr"/>
</dbReference>
<dbReference type="SUPFAM" id="SSF52540">
    <property type="entry name" value="P-loop containing nucleoside triphosphate hydrolases"/>
    <property type="match status" value="1"/>
</dbReference>
<dbReference type="AlphaFoldDB" id="A0A1C7MZB5"/>
<protein>
    <recommendedName>
        <fullName evidence="8">Ribosome assembly protein 1</fullName>
    </recommendedName>
    <alternativeName>
        <fullName evidence="9">Elongation factor-like 1</fullName>
    </alternativeName>
</protein>
<dbReference type="InterPro" id="IPR035647">
    <property type="entry name" value="EFG_III/V"/>
</dbReference>
<organism evidence="11 12">
    <name type="scientific">Choanephora cucurbitarum</name>
    <dbReference type="NCBI Taxonomy" id="101091"/>
    <lineage>
        <taxon>Eukaryota</taxon>
        <taxon>Fungi</taxon>
        <taxon>Fungi incertae sedis</taxon>
        <taxon>Mucoromycota</taxon>
        <taxon>Mucoromycotina</taxon>
        <taxon>Mucoromycetes</taxon>
        <taxon>Mucorales</taxon>
        <taxon>Mucorineae</taxon>
        <taxon>Choanephoraceae</taxon>
        <taxon>Choanephoroideae</taxon>
        <taxon>Choanephora</taxon>
    </lineage>
</organism>
<evidence type="ECO:0000313" key="12">
    <source>
        <dbReference type="Proteomes" id="UP000093000"/>
    </source>
</evidence>
<dbReference type="CDD" id="cd04096">
    <property type="entry name" value="eEF2_snRNP_like_C"/>
    <property type="match status" value="1"/>
</dbReference>
<dbReference type="Gene3D" id="3.90.1430.10">
    <property type="entry name" value="Yeast translation eEF2 (G' domain)"/>
    <property type="match status" value="1"/>
</dbReference>
<dbReference type="NCBIfam" id="TIGR00231">
    <property type="entry name" value="small_GTP"/>
    <property type="match status" value="1"/>
</dbReference>
<accession>A0A1C7MZB5</accession>
<dbReference type="SUPFAM" id="SSF54211">
    <property type="entry name" value="Ribosomal protein S5 domain 2-like"/>
    <property type="match status" value="1"/>
</dbReference>
<keyword evidence="4" id="KW-0547">Nucleotide-binding</keyword>
<dbReference type="Pfam" id="PF00009">
    <property type="entry name" value="GTP_EFTU"/>
    <property type="match status" value="1"/>
</dbReference>
<dbReference type="FunFam" id="3.90.1430.10:FF:000002">
    <property type="entry name" value="Elongation factor like GTPase 1"/>
    <property type="match status" value="1"/>
</dbReference>
<dbReference type="InterPro" id="IPR000640">
    <property type="entry name" value="EFG_V-like"/>
</dbReference>
<feature type="domain" description="Tr-type G" evidence="10">
    <location>
        <begin position="17"/>
        <end position="290"/>
    </location>
</feature>
<dbReference type="CDD" id="cd01885">
    <property type="entry name" value="EF2"/>
    <property type="match status" value="1"/>
</dbReference>
<dbReference type="FunFam" id="3.30.70.240:FF:000006">
    <property type="entry name" value="Elongation factor like GTPase 1"/>
    <property type="match status" value="1"/>
</dbReference>
<dbReference type="FunFam" id="3.30.70.870:FF:000002">
    <property type="entry name" value="Translation elongation factor 2"/>
    <property type="match status" value="1"/>
</dbReference>
<dbReference type="Pfam" id="PF14492">
    <property type="entry name" value="EFG_III"/>
    <property type="match status" value="1"/>
</dbReference>
<name>A0A1C7MZB5_9FUNG</name>
<dbReference type="GO" id="GO:0003924">
    <property type="term" value="F:GTPase activity"/>
    <property type="evidence" value="ECO:0007669"/>
    <property type="project" value="InterPro"/>
</dbReference>
<dbReference type="Gene3D" id="3.30.230.10">
    <property type="match status" value="1"/>
</dbReference>
<evidence type="ECO:0000259" key="10">
    <source>
        <dbReference type="PROSITE" id="PS51722"/>
    </source>
</evidence>
<dbReference type="Pfam" id="PF03144">
    <property type="entry name" value="GTP_EFTU_D2"/>
    <property type="match status" value="1"/>
</dbReference>
<evidence type="ECO:0000313" key="11">
    <source>
        <dbReference type="EMBL" id="OBZ82122.1"/>
    </source>
</evidence>
<dbReference type="InterPro" id="IPR041095">
    <property type="entry name" value="EFG_II"/>
</dbReference>